<dbReference type="UniPathway" id="UPA00068">
    <property type="reaction ID" value="UER00108"/>
</dbReference>
<dbReference type="InterPro" id="IPR023013">
    <property type="entry name" value="AGPR_AS"/>
</dbReference>
<comment type="function">
    <text evidence="5">Catalyzes the NADPH-dependent reduction of N-acetyl-5-glutamyl phosphate to yield N-acetyl-L-glutamate 5-semialdehyde.</text>
</comment>
<dbReference type="InterPro" id="IPR036291">
    <property type="entry name" value="NAD(P)-bd_dom_sf"/>
</dbReference>
<evidence type="ECO:0000313" key="9">
    <source>
        <dbReference type="Proteomes" id="UP000009374"/>
    </source>
</evidence>
<evidence type="ECO:0000256" key="1">
    <source>
        <dbReference type="ARBA" id="ARBA00022571"/>
    </source>
</evidence>
<accession>C6HZ55</accession>
<keyword evidence="9" id="KW-1185">Reference proteome</keyword>
<dbReference type="InterPro" id="IPR058924">
    <property type="entry name" value="AGPR_dimerisation_dom"/>
</dbReference>
<dbReference type="PANTHER" id="PTHR32338:SF10">
    <property type="entry name" value="N-ACETYL-GAMMA-GLUTAMYL-PHOSPHATE REDUCTASE, CHLOROPLASTIC-RELATED"/>
    <property type="match status" value="1"/>
</dbReference>
<evidence type="ECO:0000313" key="8">
    <source>
        <dbReference type="EMBL" id="EES52066.1"/>
    </source>
</evidence>
<keyword evidence="5" id="KW-0963">Cytoplasm</keyword>
<dbReference type="InterPro" id="IPR000706">
    <property type="entry name" value="AGPR_type-1"/>
</dbReference>
<evidence type="ECO:0000256" key="2">
    <source>
        <dbReference type="ARBA" id="ARBA00022605"/>
    </source>
</evidence>
<feature type="active site" evidence="5 6">
    <location>
        <position position="150"/>
    </location>
</feature>
<evidence type="ECO:0000259" key="7">
    <source>
        <dbReference type="SMART" id="SM00859"/>
    </source>
</evidence>
<evidence type="ECO:0000256" key="6">
    <source>
        <dbReference type="PROSITE-ProRule" id="PRU10010"/>
    </source>
</evidence>
<dbReference type="AlphaFoldDB" id="C6HZ55"/>
<dbReference type="EMBL" id="GG693880">
    <property type="protein sequence ID" value="EES52066.1"/>
    <property type="molecule type" value="Genomic_DNA"/>
</dbReference>
<dbReference type="GO" id="GO:0003942">
    <property type="term" value="F:N-acetyl-gamma-glutamyl-phosphate reductase activity"/>
    <property type="evidence" value="ECO:0007669"/>
    <property type="project" value="UniProtKB-UniRule"/>
</dbReference>
<feature type="domain" description="Semialdehyde dehydrogenase NAD-binding" evidence="7">
    <location>
        <begin position="5"/>
        <end position="142"/>
    </location>
</feature>
<reference evidence="8 9" key="1">
    <citation type="journal article" date="2009" name="Appl. Environ. Microbiol.">
        <title>Community genomic and proteomic analyses of chemoautotrophic iron-oxidizing "Leptospirillum rubarum" (Group II) and "Leptospirillum ferrodiazotrophum" (Group III) bacteria in acid mine drainage biofilms.</title>
        <authorList>
            <person name="Goltsman D.S."/>
            <person name="Denef V.J."/>
            <person name="Singer S.W."/>
            <person name="VerBerkmoes N.C."/>
            <person name="Lefsrud M."/>
            <person name="Mueller R.S."/>
            <person name="Dick G.J."/>
            <person name="Sun C.L."/>
            <person name="Wheeler K.E."/>
            <person name="Zemla A."/>
            <person name="Baker B.J."/>
            <person name="Hauser L."/>
            <person name="Land M."/>
            <person name="Shah M.B."/>
            <person name="Thelen M.P."/>
            <person name="Hettich R.L."/>
            <person name="Banfield J.F."/>
        </authorList>
    </citation>
    <scope>NUCLEOTIDE SEQUENCE [LARGE SCALE GENOMIC DNA]</scope>
</reference>
<dbReference type="SMART" id="SM00859">
    <property type="entry name" value="Semialdhyde_dh"/>
    <property type="match status" value="1"/>
</dbReference>
<dbReference type="SUPFAM" id="SSF51735">
    <property type="entry name" value="NAD(P)-binding Rossmann-fold domains"/>
    <property type="match status" value="1"/>
</dbReference>
<comment type="subcellular location">
    <subcellularLocation>
        <location evidence="5">Cytoplasm</location>
    </subcellularLocation>
</comment>
<dbReference type="Gene3D" id="3.30.360.10">
    <property type="entry name" value="Dihydrodipicolinate Reductase, domain 2"/>
    <property type="match status" value="1"/>
</dbReference>
<dbReference type="InterPro" id="IPR000534">
    <property type="entry name" value="Semialdehyde_DH_NAD-bd"/>
</dbReference>
<proteinExistence type="inferred from homology"/>
<dbReference type="Pfam" id="PF22698">
    <property type="entry name" value="Semialdhyde_dhC_1"/>
    <property type="match status" value="1"/>
</dbReference>
<name>C6HZ55_9BACT</name>
<dbReference type="GO" id="GO:0051287">
    <property type="term" value="F:NAD binding"/>
    <property type="evidence" value="ECO:0007669"/>
    <property type="project" value="InterPro"/>
</dbReference>
<dbReference type="CDD" id="cd17895">
    <property type="entry name" value="AGPR_1_N"/>
    <property type="match status" value="1"/>
</dbReference>
<keyword evidence="4 5" id="KW-0560">Oxidoreductase</keyword>
<evidence type="ECO:0000256" key="5">
    <source>
        <dbReference type="HAMAP-Rule" id="MF_00150"/>
    </source>
</evidence>
<evidence type="ECO:0000256" key="3">
    <source>
        <dbReference type="ARBA" id="ARBA00022857"/>
    </source>
</evidence>
<dbReference type="SUPFAM" id="SSF55347">
    <property type="entry name" value="Glyceraldehyde-3-phosphate dehydrogenase-like, C-terminal domain"/>
    <property type="match status" value="1"/>
</dbReference>
<dbReference type="EC" id="1.2.1.38" evidence="5"/>
<protein>
    <recommendedName>
        <fullName evidence="5">N-acetyl-gamma-glutamyl-phosphate reductase</fullName>
        <shortName evidence="5">AGPR</shortName>
        <ecNumber evidence="5">1.2.1.38</ecNumber>
    </recommendedName>
    <alternativeName>
        <fullName evidence="5">N-acetyl-glutamate semialdehyde dehydrogenase</fullName>
        <shortName evidence="5">NAGSA dehydrogenase</shortName>
    </alternativeName>
</protein>
<sequence>MKKLRIGIVGASGYAGGELLRLFSSHPEAEVVRIAGESKAGTTIRSVFPHLRQPLTFEKVSENPFWTDVDAVFFALPAGQSFDLVSRYRERGTPVFDLGPDYRLKSPSLYRQVYGLEHRDPIGLEEAVYGLPEWAGDRLVSAPVVACPGCFPTGALMGLLPFFKEELVEEGSAVVDGKSGISGAGRGLSLETHFPEIGEGMAAYKILEHRHVPEMEQCLNPFGGGDLTFVPHLVPMSRGILSTLYMTLRETIPREELEGVIDRCYEGSPFVRRVESLPNPLHVRGTNDVLIHLRSRGRRLVVVTVIDNLVRGAGGQGIQAMNRRFGLPETHGLSGTALFP</sequence>
<dbReference type="NCBIfam" id="TIGR01850">
    <property type="entry name" value="argC"/>
    <property type="match status" value="1"/>
</dbReference>
<comment type="similarity">
    <text evidence="5">Belongs to the NAGSA dehydrogenase family. Type 1 subfamily.</text>
</comment>
<dbReference type="Pfam" id="PF01118">
    <property type="entry name" value="Semialdhyde_dh"/>
    <property type="match status" value="1"/>
</dbReference>
<dbReference type="PANTHER" id="PTHR32338">
    <property type="entry name" value="N-ACETYL-GAMMA-GLUTAMYL-PHOSPHATE REDUCTASE, CHLOROPLASTIC-RELATED-RELATED"/>
    <property type="match status" value="1"/>
</dbReference>
<gene>
    <name evidence="5" type="primary">argC</name>
    <name evidence="8" type="ORF">UBAL3_94530032</name>
</gene>
<dbReference type="Gene3D" id="3.40.50.720">
    <property type="entry name" value="NAD(P)-binding Rossmann-like Domain"/>
    <property type="match status" value="1"/>
</dbReference>
<dbReference type="HAMAP" id="MF_00150">
    <property type="entry name" value="ArgC_type1"/>
    <property type="match status" value="1"/>
</dbReference>
<dbReference type="Proteomes" id="UP000009374">
    <property type="component" value="Unassembled WGS sequence"/>
</dbReference>
<keyword evidence="2 5" id="KW-0028">Amino-acid biosynthesis</keyword>
<dbReference type="GO" id="GO:0005737">
    <property type="term" value="C:cytoplasm"/>
    <property type="evidence" value="ECO:0007669"/>
    <property type="project" value="UniProtKB-SubCell"/>
</dbReference>
<keyword evidence="1 5" id="KW-0055">Arginine biosynthesis</keyword>
<dbReference type="GO" id="GO:0070401">
    <property type="term" value="F:NADP+ binding"/>
    <property type="evidence" value="ECO:0007669"/>
    <property type="project" value="InterPro"/>
</dbReference>
<dbReference type="GO" id="GO:0006526">
    <property type="term" value="P:L-arginine biosynthetic process"/>
    <property type="evidence" value="ECO:0007669"/>
    <property type="project" value="UniProtKB-UniRule"/>
</dbReference>
<dbReference type="InterPro" id="IPR050085">
    <property type="entry name" value="AGPR"/>
</dbReference>
<comment type="catalytic activity">
    <reaction evidence="5">
        <text>N-acetyl-L-glutamate 5-semialdehyde + phosphate + NADP(+) = N-acetyl-L-glutamyl 5-phosphate + NADPH + H(+)</text>
        <dbReference type="Rhea" id="RHEA:21588"/>
        <dbReference type="ChEBI" id="CHEBI:15378"/>
        <dbReference type="ChEBI" id="CHEBI:29123"/>
        <dbReference type="ChEBI" id="CHEBI:43474"/>
        <dbReference type="ChEBI" id="CHEBI:57783"/>
        <dbReference type="ChEBI" id="CHEBI:57936"/>
        <dbReference type="ChEBI" id="CHEBI:58349"/>
        <dbReference type="EC" id="1.2.1.38"/>
    </reaction>
</comment>
<dbReference type="PROSITE" id="PS01224">
    <property type="entry name" value="ARGC"/>
    <property type="match status" value="1"/>
</dbReference>
<comment type="pathway">
    <text evidence="5">Amino-acid biosynthesis; L-arginine biosynthesis; N(2)-acetyl-L-ornithine from L-glutamate: step 3/4.</text>
</comment>
<organism evidence="8 9">
    <name type="scientific">Leptospirillum ferrodiazotrophum</name>
    <dbReference type="NCBI Taxonomy" id="412449"/>
    <lineage>
        <taxon>Bacteria</taxon>
        <taxon>Pseudomonadati</taxon>
        <taxon>Nitrospirota</taxon>
        <taxon>Nitrospiria</taxon>
        <taxon>Nitrospirales</taxon>
        <taxon>Nitrospiraceae</taxon>
        <taxon>Leptospirillum</taxon>
    </lineage>
</organism>
<keyword evidence="3 5" id="KW-0521">NADP</keyword>
<dbReference type="CDD" id="cd23934">
    <property type="entry name" value="AGPR_1_C"/>
    <property type="match status" value="1"/>
</dbReference>
<evidence type="ECO:0000256" key="4">
    <source>
        <dbReference type="ARBA" id="ARBA00023002"/>
    </source>
</evidence>